<dbReference type="Pfam" id="PF00015">
    <property type="entry name" value="MCPsignal"/>
    <property type="match status" value="1"/>
</dbReference>
<feature type="transmembrane region" description="Helical" evidence="4">
    <location>
        <begin position="141"/>
        <end position="163"/>
    </location>
</feature>
<accession>A0AA52H9P1</accession>
<evidence type="ECO:0000313" key="6">
    <source>
        <dbReference type="EMBL" id="WND03396.1"/>
    </source>
</evidence>
<feature type="transmembrane region" description="Helical" evidence="4">
    <location>
        <begin position="37"/>
        <end position="55"/>
    </location>
</feature>
<dbReference type="GO" id="GO:0016020">
    <property type="term" value="C:membrane"/>
    <property type="evidence" value="ECO:0007669"/>
    <property type="project" value="InterPro"/>
</dbReference>
<feature type="transmembrane region" description="Helical" evidence="4">
    <location>
        <begin position="12"/>
        <end position="31"/>
    </location>
</feature>
<dbReference type="PROSITE" id="PS50111">
    <property type="entry name" value="CHEMOTAXIS_TRANSDUC_2"/>
    <property type="match status" value="1"/>
</dbReference>
<dbReference type="Proteomes" id="UP001268683">
    <property type="component" value="Chromosome"/>
</dbReference>
<dbReference type="InterPro" id="IPR004089">
    <property type="entry name" value="MCPsignal_dom"/>
</dbReference>
<gene>
    <name evidence="6" type="ORF">QGN29_03305</name>
</gene>
<dbReference type="SMART" id="SM00283">
    <property type="entry name" value="MA"/>
    <property type="match status" value="1"/>
</dbReference>
<dbReference type="EMBL" id="CP123872">
    <property type="protein sequence ID" value="WND03396.1"/>
    <property type="molecule type" value="Genomic_DNA"/>
</dbReference>
<name>A0AA52H9P1_9PROT</name>
<keyword evidence="1 2" id="KW-0807">Transducer</keyword>
<evidence type="ECO:0000256" key="1">
    <source>
        <dbReference type="ARBA" id="ARBA00023224"/>
    </source>
</evidence>
<feature type="domain" description="Methyl-accepting transducer" evidence="5">
    <location>
        <begin position="264"/>
        <end position="486"/>
    </location>
</feature>
<evidence type="ECO:0000256" key="2">
    <source>
        <dbReference type="PROSITE-ProRule" id="PRU00284"/>
    </source>
</evidence>
<feature type="coiled-coil region" evidence="3">
    <location>
        <begin position="181"/>
        <end position="238"/>
    </location>
</feature>
<dbReference type="KEGG" id="tmk:QGN29_03305"/>
<keyword evidence="3" id="KW-0175">Coiled coil</keyword>
<protein>
    <submittedName>
        <fullName evidence="6">Methyl-accepting chemotaxis protein</fullName>
    </submittedName>
</protein>
<feature type="transmembrane region" description="Helical" evidence="4">
    <location>
        <begin position="93"/>
        <end position="109"/>
    </location>
</feature>
<keyword evidence="4" id="KW-1133">Transmembrane helix</keyword>
<keyword evidence="4" id="KW-0812">Transmembrane</keyword>
<dbReference type="Gene3D" id="1.10.287.950">
    <property type="entry name" value="Methyl-accepting chemotaxis protein"/>
    <property type="match status" value="1"/>
</dbReference>
<reference evidence="6" key="1">
    <citation type="submission" date="2023-04" db="EMBL/GenBank/DDBJ databases">
        <title>Complete genome sequence of Temperatibacter marinus.</title>
        <authorList>
            <person name="Rong J.-C."/>
            <person name="Yi M.-L."/>
            <person name="Zhao Q."/>
        </authorList>
    </citation>
    <scope>NUCLEOTIDE SEQUENCE</scope>
    <source>
        <strain evidence="6">NBRC 110045</strain>
    </source>
</reference>
<dbReference type="AlphaFoldDB" id="A0AA52H9P1"/>
<evidence type="ECO:0000256" key="3">
    <source>
        <dbReference type="SAM" id="Coils"/>
    </source>
</evidence>
<dbReference type="SUPFAM" id="SSF58104">
    <property type="entry name" value="Methyl-accepting chemotaxis protein (MCP) signaling domain"/>
    <property type="match status" value="1"/>
</dbReference>
<keyword evidence="7" id="KW-1185">Reference proteome</keyword>
<evidence type="ECO:0000259" key="5">
    <source>
        <dbReference type="PROSITE" id="PS50111"/>
    </source>
</evidence>
<keyword evidence="4" id="KW-0472">Membrane</keyword>
<feature type="coiled-coil region" evidence="3">
    <location>
        <begin position="387"/>
        <end position="428"/>
    </location>
</feature>
<dbReference type="PANTHER" id="PTHR32089:SF112">
    <property type="entry name" value="LYSOZYME-LIKE PROTEIN-RELATED"/>
    <property type="match status" value="1"/>
</dbReference>
<proteinExistence type="predicted"/>
<dbReference type="RefSeq" id="WP_310799249.1">
    <property type="nucleotide sequence ID" value="NZ_CP123872.1"/>
</dbReference>
<dbReference type="PANTHER" id="PTHR32089">
    <property type="entry name" value="METHYL-ACCEPTING CHEMOTAXIS PROTEIN MCPB"/>
    <property type="match status" value="1"/>
</dbReference>
<dbReference type="GO" id="GO:0007165">
    <property type="term" value="P:signal transduction"/>
    <property type="evidence" value="ECO:0007669"/>
    <property type="project" value="UniProtKB-KW"/>
</dbReference>
<organism evidence="6 7">
    <name type="scientific">Temperatibacter marinus</name>
    <dbReference type="NCBI Taxonomy" id="1456591"/>
    <lineage>
        <taxon>Bacteria</taxon>
        <taxon>Pseudomonadati</taxon>
        <taxon>Pseudomonadota</taxon>
        <taxon>Alphaproteobacteria</taxon>
        <taxon>Kordiimonadales</taxon>
        <taxon>Temperatibacteraceae</taxon>
        <taxon>Temperatibacter</taxon>
    </lineage>
</organism>
<feature type="transmembrane region" description="Helical" evidence="4">
    <location>
        <begin position="62"/>
        <end position="81"/>
    </location>
</feature>
<sequence length="513" mass="55063">MNMLQDIRESFGNLLGYALLLHIVFVAIAGLSAGNPILGPLIISVIIAGVPFYILKAQGPNALYRQLSSVSLVLFAALLVYEFRGHPYQIDMHMYFFAVLAAVAAFCDFRVIILSAGVVAAHHIILYFAVPTWVFPSESSFWRVLMHALIVILEIPSLIWLAMKLEGTFATVKEAQDAASAEAEKAQLAASEAQALKAQAENALAEVEEKSDENSRLAQLAEEEREKAAALAIQTREEITNEFQSTIMSVLDTMGSSIRSIENNSQNLQETTNTADLKLSAVSGATGSMSDNVNTVASSIEEMSATAQEIAQQVNRTAQVADQAANATLKGKEAIEELSRRSTEISTVIQMINDIADQTNLLALNATIEAARAGDAGKGFAVVANEVKNLANQSQSATEEIEKLINAITKASEDAAKQNEEIVQVIAEVKQNSTGISAAVEEQSATTAETSRAAQATSQETQSVSHTTDELAGVVEQVRIASNETATAVNEINQNTNQLRTQADEFVARLASM</sequence>
<evidence type="ECO:0000256" key="4">
    <source>
        <dbReference type="SAM" id="Phobius"/>
    </source>
</evidence>
<evidence type="ECO:0000313" key="7">
    <source>
        <dbReference type="Proteomes" id="UP001268683"/>
    </source>
</evidence>